<reference evidence="6" key="1">
    <citation type="journal article" date="2022" name="bioRxiv">
        <title>Sequencing and chromosome-scale assembly of the giantPleurodeles waltlgenome.</title>
        <authorList>
            <person name="Brown T."/>
            <person name="Elewa A."/>
            <person name="Iarovenko S."/>
            <person name="Subramanian E."/>
            <person name="Araus A.J."/>
            <person name="Petzold A."/>
            <person name="Susuki M."/>
            <person name="Suzuki K.-i.T."/>
            <person name="Hayashi T."/>
            <person name="Toyoda A."/>
            <person name="Oliveira C."/>
            <person name="Osipova E."/>
            <person name="Leigh N.D."/>
            <person name="Simon A."/>
            <person name="Yun M.H."/>
        </authorList>
    </citation>
    <scope>NUCLEOTIDE SEQUENCE</scope>
    <source>
        <strain evidence="6">20211129_DDA</strain>
        <tissue evidence="6">Liver</tissue>
    </source>
</reference>
<feature type="binding site" evidence="2">
    <location>
        <position position="552"/>
    </location>
    <ligand>
        <name>ATP</name>
        <dbReference type="ChEBI" id="CHEBI:30616"/>
    </ligand>
</feature>
<dbReference type="Pfam" id="PF00334">
    <property type="entry name" value="NDK"/>
    <property type="match status" value="3"/>
</dbReference>
<comment type="caution">
    <text evidence="6">The sequence shown here is derived from an EMBL/GenBank/DDBJ whole genome shotgun (WGS) entry which is preliminary data.</text>
</comment>
<dbReference type="PROSITE" id="PS51374">
    <property type="entry name" value="NDPK_LIKE"/>
    <property type="match status" value="3"/>
</dbReference>
<feature type="active site" description="Pros-phosphohistidine intermediate" evidence="2">
    <location>
        <position position="479"/>
    </location>
</feature>
<dbReference type="PANTHER" id="PTHR46135:SF3">
    <property type="entry name" value="NME_NM23 FAMILY MEMBER 8"/>
    <property type="match status" value="1"/>
</dbReference>
<feature type="compositionally biased region" description="Acidic residues" evidence="4">
    <location>
        <begin position="820"/>
        <end position="835"/>
    </location>
</feature>
<feature type="binding site" evidence="2">
    <location>
        <position position="505"/>
    </location>
    <ligand>
        <name>ATP</name>
        <dbReference type="ChEBI" id="CHEBI:30616"/>
    </ligand>
</feature>
<dbReference type="Gene3D" id="3.40.30.10">
    <property type="entry name" value="Glutaredoxin"/>
    <property type="match status" value="1"/>
</dbReference>
<evidence type="ECO:0000259" key="5">
    <source>
        <dbReference type="PROSITE" id="PS51352"/>
    </source>
</evidence>
<evidence type="ECO:0000313" key="6">
    <source>
        <dbReference type="EMBL" id="KAJ1187400.1"/>
    </source>
</evidence>
<dbReference type="InterPro" id="IPR001564">
    <property type="entry name" value="Nucleoside_diP_kinase"/>
</dbReference>
<feature type="binding site" evidence="2">
    <location>
        <position position="580"/>
    </location>
    <ligand>
        <name>ATP</name>
        <dbReference type="ChEBI" id="CHEBI:30616"/>
    </ligand>
</feature>
<dbReference type="GO" id="GO:0006228">
    <property type="term" value="P:UTP biosynthetic process"/>
    <property type="evidence" value="ECO:0007669"/>
    <property type="project" value="InterPro"/>
</dbReference>
<dbReference type="SUPFAM" id="SSF52833">
    <property type="entry name" value="Thioredoxin-like"/>
    <property type="match status" value="1"/>
</dbReference>
<feature type="compositionally biased region" description="Acidic residues" evidence="4">
    <location>
        <begin position="741"/>
        <end position="750"/>
    </location>
</feature>
<dbReference type="Pfam" id="PF00085">
    <property type="entry name" value="Thioredoxin"/>
    <property type="match status" value="1"/>
</dbReference>
<feature type="compositionally biased region" description="Basic and acidic residues" evidence="4">
    <location>
        <begin position="690"/>
        <end position="717"/>
    </location>
</feature>
<dbReference type="Proteomes" id="UP001066276">
    <property type="component" value="Chromosome 3_1"/>
</dbReference>
<dbReference type="InterPro" id="IPR034907">
    <property type="entry name" value="NDK-like_dom"/>
</dbReference>
<feature type="binding site" evidence="2">
    <location>
        <position position="586"/>
    </location>
    <ligand>
        <name>ATP</name>
        <dbReference type="ChEBI" id="CHEBI:30616"/>
    </ligand>
</feature>
<dbReference type="InterPro" id="IPR051766">
    <property type="entry name" value="TXND_domain-containing"/>
</dbReference>
<gene>
    <name evidence="6" type="ORF">NDU88_004176</name>
</gene>
<dbReference type="InterPro" id="IPR036249">
    <property type="entry name" value="Thioredoxin-like_sf"/>
</dbReference>
<dbReference type="PANTHER" id="PTHR46135">
    <property type="entry name" value="NME/NM23 FAMILY MEMBER 8"/>
    <property type="match status" value="1"/>
</dbReference>
<feature type="active site" description="Pros-phosphohistidine intermediate" evidence="2">
    <location>
        <position position="613"/>
    </location>
</feature>
<proteinExistence type="inferred from homology"/>
<dbReference type="InterPro" id="IPR013766">
    <property type="entry name" value="Thioredoxin_domain"/>
</dbReference>
<dbReference type="CDD" id="cd02948">
    <property type="entry name" value="TRX_NDPK"/>
    <property type="match status" value="1"/>
</dbReference>
<keyword evidence="7" id="KW-1185">Reference proteome</keyword>
<comment type="caution">
    <text evidence="2">Lacks conserved residue(s) required for the propagation of feature annotation.</text>
</comment>
<name>A0AAV7UEJ9_PLEWA</name>
<dbReference type="SMART" id="SM00562">
    <property type="entry name" value="NDK"/>
    <property type="match status" value="3"/>
</dbReference>
<evidence type="ECO:0000256" key="2">
    <source>
        <dbReference type="PROSITE-ProRule" id="PRU00706"/>
    </source>
</evidence>
<feature type="region of interest" description="Disordered" evidence="4">
    <location>
        <begin position="645"/>
        <end position="856"/>
    </location>
</feature>
<dbReference type="AlphaFoldDB" id="A0AAV7UEJ9"/>
<dbReference type="GO" id="GO:0006183">
    <property type="term" value="P:GTP biosynthetic process"/>
    <property type="evidence" value="ECO:0007669"/>
    <property type="project" value="InterPro"/>
</dbReference>
<sequence>MEETLRDRSIRSQKGDRKATARLQDGPCTFRTAGCRVRALCSKLQRKMAAKKKEVTLQVSISNQEQWEEVLSSRGLIVVDAYQAWCGPCKTVVSLFRKIKNELGDDLLQFAVAEADGIDSLEKYRGKCEPTFLFYGGGELVAVVRGAVAPLLQKTILEQLTAEKKVLDQSAERKVVKDDVLFNEVEENAAAQLQIEVDDLVPPGKSCTVAIIKPDAVAHGKADEIIMKIQEAGFEILANEQRTMTESEARDFYHHRAGDEKFEELVQFMASGPCRVLIISKPSKEEDEDVIPAWREFIGPTDVEVAKKEKPESLRAQYGTEVMFNAVHGSEDREQASRELAFFFPHFKAPDMATQNTRTMHPERTLALIRPEILKERKDEVLQSIQEAGFSIAMQKEVLLTEQHVREFYKEHIDEDYFPALLQQMTSGPVLALALVKEKAVDHWRELLGPADISQAIAEAPVSFRAKFPPKDSPVNQLHGSSSKEEAEKELSFFFPVEQTLATIKPDALEGHRDEIMEEIKGAGFVISQIKETCLDREMAEEFYKEHKGKPFFEQLVDYMCQGPSLMMILSKENAVNEWRALMGPTDPEVAQSTAPGSLRSKFAKSILQNGLHGASNEEHAVEKIKFVFGDIDLERVDVIDTGINQERVNNQEHESVARDVSEHTPKDQESDLVDTDKNEMEAPAGVTPQEEKDYLSDHEPKDQEGDLTDGEKKEAEALDSATPVEEKGYLSEHEPKNEEGDLTDAEEKEAEALDSATPVEEKDSLPVDESQDKADDMANAEQKEADAPGSSTPVEEKGNSFSPLKPVFFGGHVTSAEAPDIDQNEDEAPESDSAQEEKEHSEEGQAATEEKNEDS</sequence>
<dbReference type="EMBL" id="JANPWB010000005">
    <property type="protein sequence ID" value="KAJ1187400.1"/>
    <property type="molecule type" value="Genomic_DNA"/>
</dbReference>
<dbReference type="PRINTS" id="PR01243">
    <property type="entry name" value="NUCDPKINASE"/>
</dbReference>
<feature type="compositionally biased region" description="Basic and acidic residues" evidence="4">
    <location>
        <begin position="650"/>
        <end position="681"/>
    </location>
</feature>
<feature type="binding site" evidence="2">
    <location>
        <position position="600"/>
    </location>
    <ligand>
        <name>ATP</name>
        <dbReference type="ChEBI" id="CHEBI:30616"/>
    </ligand>
</feature>
<feature type="compositionally biased region" description="Basic and acidic residues" evidence="4">
    <location>
        <begin position="836"/>
        <end position="856"/>
    </location>
</feature>
<feature type="compositionally biased region" description="Basic and acidic residues" evidence="4">
    <location>
        <begin position="725"/>
        <end position="740"/>
    </location>
</feature>
<dbReference type="CDD" id="cd04416">
    <property type="entry name" value="NDPk_TX"/>
    <property type="match status" value="2"/>
</dbReference>
<evidence type="ECO:0000313" key="7">
    <source>
        <dbReference type="Proteomes" id="UP001066276"/>
    </source>
</evidence>
<feature type="binding site" evidence="2">
    <location>
        <position position="610"/>
    </location>
    <ligand>
        <name>ATP</name>
        <dbReference type="ChEBI" id="CHEBI:30616"/>
    </ligand>
</feature>
<evidence type="ECO:0000256" key="3">
    <source>
        <dbReference type="RuleBase" id="RU004011"/>
    </source>
</evidence>
<organism evidence="6 7">
    <name type="scientific">Pleurodeles waltl</name>
    <name type="common">Iberian ribbed newt</name>
    <dbReference type="NCBI Taxonomy" id="8319"/>
    <lineage>
        <taxon>Eukaryota</taxon>
        <taxon>Metazoa</taxon>
        <taxon>Chordata</taxon>
        <taxon>Craniata</taxon>
        <taxon>Vertebrata</taxon>
        <taxon>Euteleostomi</taxon>
        <taxon>Amphibia</taxon>
        <taxon>Batrachia</taxon>
        <taxon>Caudata</taxon>
        <taxon>Salamandroidea</taxon>
        <taxon>Salamandridae</taxon>
        <taxon>Pleurodelinae</taxon>
        <taxon>Pleurodeles</taxon>
    </lineage>
</organism>
<feature type="compositionally biased region" description="Basic and acidic residues" evidence="4">
    <location>
        <begin position="760"/>
        <end position="787"/>
    </location>
</feature>
<evidence type="ECO:0000256" key="4">
    <source>
        <dbReference type="SAM" id="MobiDB-lite"/>
    </source>
</evidence>
<feature type="active site" description="Pros-phosphohistidine intermediate" evidence="2">
    <location>
        <position position="328"/>
    </location>
</feature>
<dbReference type="GO" id="GO:0004550">
    <property type="term" value="F:nucleoside diphosphate kinase activity"/>
    <property type="evidence" value="ECO:0007669"/>
    <property type="project" value="InterPro"/>
</dbReference>
<comment type="similarity">
    <text evidence="1 2 3">Belongs to the NDK family.</text>
</comment>
<dbReference type="GO" id="GO:0006241">
    <property type="term" value="P:CTP biosynthetic process"/>
    <property type="evidence" value="ECO:0007669"/>
    <property type="project" value="InterPro"/>
</dbReference>
<evidence type="ECO:0000256" key="1">
    <source>
        <dbReference type="ARBA" id="ARBA00008142"/>
    </source>
</evidence>
<feature type="domain" description="Thioredoxin" evidence="5">
    <location>
        <begin position="46"/>
        <end position="162"/>
    </location>
</feature>
<dbReference type="PROSITE" id="PS51352">
    <property type="entry name" value="THIOREDOXIN_2"/>
    <property type="match status" value="1"/>
</dbReference>
<protein>
    <recommendedName>
        <fullName evidence="5">Thioredoxin domain-containing protein</fullName>
    </recommendedName>
</protein>
<dbReference type="InterPro" id="IPR036850">
    <property type="entry name" value="NDK-like_dom_sf"/>
</dbReference>
<accession>A0AAV7UEJ9</accession>
<dbReference type="Gene3D" id="3.30.70.141">
    <property type="entry name" value="Nucleoside diphosphate kinase-like domain"/>
    <property type="match status" value="3"/>
</dbReference>
<dbReference type="SUPFAM" id="SSF54919">
    <property type="entry name" value="Nucleoside diphosphate kinase, NDK"/>
    <property type="match status" value="3"/>
</dbReference>